<organism evidence="3 4">
    <name type="scientific">Paratractidigestivibacter faecalis</name>
    <dbReference type="NCBI Taxonomy" id="2292441"/>
    <lineage>
        <taxon>Bacteria</taxon>
        <taxon>Bacillati</taxon>
        <taxon>Actinomycetota</taxon>
        <taxon>Coriobacteriia</taxon>
        <taxon>Coriobacteriales</taxon>
        <taxon>Atopobiaceae</taxon>
        <taxon>Paratractidigestivibacter</taxon>
    </lineage>
</organism>
<reference evidence="3 4" key="1">
    <citation type="submission" date="2024-04" db="EMBL/GenBank/DDBJ databases">
        <title>Human intestinal bacterial collection.</title>
        <authorList>
            <person name="Pauvert C."/>
            <person name="Hitch T.C.A."/>
            <person name="Clavel T."/>
        </authorList>
    </citation>
    <scope>NUCLEOTIDE SEQUENCE [LARGE SCALE GENOMIC DNA]</scope>
    <source>
        <strain evidence="3 4">CLA-AA-H197</strain>
    </source>
</reference>
<feature type="region of interest" description="Disordered" evidence="2">
    <location>
        <begin position="263"/>
        <end position="304"/>
    </location>
</feature>
<feature type="compositionally biased region" description="Polar residues" evidence="2">
    <location>
        <begin position="295"/>
        <end position="304"/>
    </location>
</feature>
<feature type="compositionally biased region" description="Low complexity" evidence="2">
    <location>
        <begin position="263"/>
        <end position="289"/>
    </location>
</feature>
<comment type="caution">
    <text evidence="3">The sequence shown here is derived from an EMBL/GenBank/DDBJ whole genome shotgun (WGS) entry which is preliminary data.</text>
</comment>
<sequence>MSKKTNKKQVSAKAKRAKGTAEAQAKSAKPKDGMPLGAKVALTVFAVLMALSMMLPSIAAIVGTSSSQDSSSQSQSADSGSSADSSDSGSSSDSSDGTTDAVAQADEKYQPLVDALETKLSSDSQNLATLLNLGKDYMAWGVTVRYSGSTDASTSHANELLEKAISYYDQYLALKDSGAVRVDRALCQYYEEETSEATAALEQLTQDMPDYGPAWANLGMLYESAGNSDQAREAYQKAQEADADDEYGAKTYATQRISAMDSAASSSAGTTDSTSATTSGSSTTGSTGAKGLSDTLANLSGTSL</sequence>
<proteinExistence type="predicted"/>
<accession>A0ABV1IFD7</accession>
<dbReference type="PROSITE" id="PS50005">
    <property type="entry name" value="TPR"/>
    <property type="match status" value="1"/>
</dbReference>
<evidence type="ECO:0000313" key="3">
    <source>
        <dbReference type="EMBL" id="MEQ2637619.1"/>
    </source>
</evidence>
<evidence type="ECO:0000313" key="4">
    <source>
        <dbReference type="Proteomes" id="UP001478817"/>
    </source>
</evidence>
<evidence type="ECO:0000256" key="2">
    <source>
        <dbReference type="SAM" id="MobiDB-lite"/>
    </source>
</evidence>
<dbReference type="RefSeq" id="WP_349182175.1">
    <property type="nucleotide sequence ID" value="NZ_JBBNGS010000007.1"/>
</dbReference>
<dbReference type="SUPFAM" id="SSF48452">
    <property type="entry name" value="TPR-like"/>
    <property type="match status" value="1"/>
</dbReference>
<evidence type="ECO:0000256" key="1">
    <source>
        <dbReference type="PROSITE-ProRule" id="PRU00339"/>
    </source>
</evidence>
<protein>
    <submittedName>
        <fullName evidence="3">Tetratricopeptide repeat protein</fullName>
    </submittedName>
</protein>
<keyword evidence="4" id="KW-1185">Reference proteome</keyword>
<feature type="region of interest" description="Disordered" evidence="2">
    <location>
        <begin position="1"/>
        <end position="34"/>
    </location>
</feature>
<dbReference type="EMBL" id="JBBNGS010000007">
    <property type="protein sequence ID" value="MEQ2637619.1"/>
    <property type="molecule type" value="Genomic_DNA"/>
</dbReference>
<feature type="compositionally biased region" description="Low complexity" evidence="2">
    <location>
        <begin position="65"/>
        <end position="101"/>
    </location>
</feature>
<dbReference type="Gene3D" id="1.25.40.10">
    <property type="entry name" value="Tetratricopeptide repeat domain"/>
    <property type="match status" value="1"/>
</dbReference>
<feature type="repeat" description="TPR" evidence="1">
    <location>
        <begin position="212"/>
        <end position="245"/>
    </location>
</feature>
<keyword evidence="1" id="KW-0802">TPR repeat</keyword>
<dbReference type="InterPro" id="IPR011990">
    <property type="entry name" value="TPR-like_helical_dom_sf"/>
</dbReference>
<gene>
    <name evidence="3" type="ORF">AAAT05_04595</name>
</gene>
<dbReference type="SMART" id="SM00028">
    <property type="entry name" value="TPR"/>
    <property type="match status" value="1"/>
</dbReference>
<dbReference type="Pfam" id="PF14559">
    <property type="entry name" value="TPR_19"/>
    <property type="match status" value="1"/>
</dbReference>
<dbReference type="Proteomes" id="UP001478817">
    <property type="component" value="Unassembled WGS sequence"/>
</dbReference>
<dbReference type="InterPro" id="IPR019734">
    <property type="entry name" value="TPR_rpt"/>
</dbReference>
<name>A0ABV1IFD7_9ACTN</name>
<feature type="region of interest" description="Disordered" evidence="2">
    <location>
        <begin position="65"/>
        <end position="102"/>
    </location>
</feature>